<evidence type="ECO:0000313" key="8">
    <source>
        <dbReference type="Proteomes" id="UP000067626"/>
    </source>
</evidence>
<organism evidence="7 8">
    <name type="scientific">Chondromyces crocatus</name>
    <dbReference type="NCBI Taxonomy" id="52"/>
    <lineage>
        <taxon>Bacteria</taxon>
        <taxon>Pseudomonadati</taxon>
        <taxon>Myxococcota</taxon>
        <taxon>Polyangia</taxon>
        <taxon>Polyangiales</taxon>
        <taxon>Polyangiaceae</taxon>
        <taxon>Chondromyces</taxon>
    </lineage>
</organism>
<dbReference type="GO" id="GO:0009279">
    <property type="term" value="C:cell outer membrane"/>
    <property type="evidence" value="ECO:0007669"/>
    <property type="project" value="UniProtKB-SubCell"/>
</dbReference>
<dbReference type="RefSeq" id="WP_050436310.1">
    <property type="nucleotide sequence ID" value="NZ_CP012159.1"/>
</dbReference>
<evidence type="ECO:0000313" key="7">
    <source>
        <dbReference type="EMBL" id="AKT42842.1"/>
    </source>
</evidence>
<name>A0A0K1EQB1_CHOCO</name>
<dbReference type="Proteomes" id="UP000067626">
    <property type="component" value="Chromosome"/>
</dbReference>
<dbReference type="InterPro" id="IPR006664">
    <property type="entry name" value="OMP_bac"/>
</dbReference>
<protein>
    <recommendedName>
        <fullName evidence="6">OmpA-like domain-containing protein</fullName>
    </recommendedName>
</protein>
<keyword evidence="8" id="KW-1185">Reference proteome</keyword>
<evidence type="ECO:0000256" key="2">
    <source>
        <dbReference type="ARBA" id="ARBA00023136"/>
    </source>
</evidence>
<keyword evidence="2 4" id="KW-0472">Membrane</keyword>
<feature type="domain" description="OmpA-like" evidence="6">
    <location>
        <begin position="63"/>
        <end position="182"/>
    </location>
</feature>
<dbReference type="PRINTS" id="PR01021">
    <property type="entry name" value="OMPADOMAIN"/>
</dbReference>
<dbReference type="PROSITE" id="PS51123">
    <property type="entry name" value="OMPA_2"/>
    <property type="match status" value="1"/>
</dbReference>
<reference evidence="7 8" key="1">
    <citation type="submission" date="2015-07" db="EMBL/GenBank/DDBJ databases">
        <title>Genome analysis of myxobacterium Chondromyces crocatus Cm c5 reveals a high potential for natural compound synthesis and the genetic basis for the loss of fruiting body formation.</title>
        <authorList>
            <person name="Zaburannyi N."/>
            <person name="Bunk B."/>
            <person name="Maier J."/>
            <person name="Overmann J."/>
            <person name="Mueller R."/>
        </authorList>
    </citation>
    <scope>NUCLEOTIDE SEQUENCE [LARGE SCALE GENOMIC DNA]</scope>
    <source>
        <strain evidence="7 8">Cm c5</strain>
    </source>
</reference>
<dbReference type="EMBL" id="CP012159">
    <property type="protein sequence ID" value="AKT42842.1"/>
    <property type="molecule type" value="Genomic_DNA"/>
</dbReference>
<dbReference type="STRING" id="52.CMC5_070700"/>
<accession>A0A0K1EQB1</accession>
<dbReference type="SUPFAM" id="SSF103088">
    <property type="entry name" value="OmpA-like"/>
    <property type="match status" value="1"/>
</dbReference>
<dbReference type="CDD" id="cd07185">
    <property type="entry name" value="OmpA_C-like"/>
    <property type="match status" value="1"/>
</dbReference>
<evidence type="ECO:0000256" key="5">
    <source>
        <dbReference type="SAM" id="SignalP"/>
    </source>
</evidence>
<comment type="subcellular location">
    <subcellularLocation>
        <location evidence="1">Cell outer membrane</location>
    </subcellularLocation>
</comment>
<keyword evidence="5" id="KW-0732">Signal</keyword>
<dbReference type="PROSITE" id="PS51257">
    <property type="entry name" value="PROKAR_LIPOPROTEIN"/>
    <property type="match status" value="1"/>
</dbReference>
<dbReference type="PANTHER" id="PTHR30329">
    <property type="entry name" value="STATOR ELEMENT OF FLAGELLAR MOTOR COMPLEX"/>
    <property type="match status" value="1"/>
</dbReference>
<proteinExistence type="predicted"/>
<dbReference type="AlphaFoldDB" id="A0A0K1EQB1"/>
<dbReference type="InterPro" id="IPR036737">
    <property type="entry name" value="OmpA-like_sf"/>
</dbReference>
<evidence type="ECO:0000256" key="3">
    <source>
        <dbReference type="ARBA" id="ARBA00023237"/>
    </source>
</evidence>
<feature type="chain" id="PRO_5005459794" description="OmpA-like domain-containing protein" evidence="5">
    <location>
        <begin position="23"/>
        <end position="194"/>
    </location>
</feature>
<evidence type="ECO:0000256" key="1">
    <source>
        <dbReference type="ARBA" id="ARBA00004442"/>
    </source>
</evidence>
<dbReference type="Pfam" id="PF00691">
    <property type="entry name" value="OmpA"/>
    <property type="match status" value="1"/>
</dbReference>
<gene>
    <name evidence="7" type="ORF">CMC5_070700</name>
</gene>
<dbReference type="PANTHER" id="PTHR30329:SF21">
    <property type="entry name" value="LIPOPROTEIN YIAD-RELATED"/>
    <property type="match status" value="1"/>
</dbReference>
<feature type="signal peptide" evidence="5">
    <location>
        <begin position="1"/>
        <end position="22"/>
    </location>
</feature>
<dbReference type="Gene3D" id="3.30.1330.60">
    <property type="entry name" value="OmpA-like domain"/>
    <property type="match status" value="1"/>
</dbReference>
<keyword evidence="3" id="KW-0998">Cell outer membrane</keyword>
<dbReference type="KEGG" id="ccro:CMC5_070700"/>
<sequence length="194" mass="21228">MKFSSKFALLGAATLLITACGAAPQQGAAEPRMAKPGPNAQYTVKWPQPMPGEDRYIRMTLGQDVAEQCEFSQAHFAFDSSEPLPQEQKQIVALADCLRRPSLEGAQIQLIGRADPRGARDYNQQLGLRRAERVKQILMAQGIPEERFLTVSSGADEAKGGNDPLYSYGFDRRVDIRLRATHAPAGVSGPAYRP</sequence>
<dbReference type="OrthoDB" id="9805566at2"/>
<evidence type="ECO:0000256" key="4">
    <source>
        <dbReference type="PROSITE-ProRule" id="PRU00473"/>
    </source>
</evidence>
<dbReference type="InterPro" id="IPR006665">
    <property type="entry name" value="OmpA-like"/>
</dbReference>
<evidence type="ECO:0000259" key="6">
    <source>
        <dbReference type="PROSITE" id="PS51123"/>
    </source>
</evidence>
<dbReference type="InterPro" id="IPR050330">
    <property type="entry name" value="Bact_OuterMem_StrucFunc"/>
</dbReference>